<keyword evidence="1" id="KW-1133">Transmembrane helix</keyword>
<comment type="caution">
    <text evidence="2">The sequence shown here is derived from an EMBL/GenBank/DDBJ whole genome shotgun (WGS) entry which is preliminary data.</text>
</comment>
<name>A0ABN2A7G5_9ACTN</name>
<gene>
    <name evidence="2" type="ORF">GCM10009827_029420</name>
</gene>
<protein>
    <submittedName>
        <fullName evidence="2">Uncharacterized protein</fullName>
    </submittedName>
</protein>
<dbReference type="Proteomes" id="UP001501470">
    <property type="component" value="Unassembled WGS sequence"/>
</dbReference>
<feature type="transmembrane region" description="Helical" evidence="1">
    <location>
        <begin position="91"/>
        <end position="111"/>
    </location>
</feature>
<organism evidence="2 3">
    <name type="scientific">Dactylosporangium maewongense</name>
    <dbReference type="NCBI Taxonomy" id="634393"/>
    <lineage>
        <taxon>Bacteria</taxon>
        <taxon>Bacillati</taxon>
        <taxon>Actinomycetota</taxon>
        <taxon>Actinomycetes</taxon>
        <taxon>Micromonosporales</taxon>
        <taxon>Micromonosporaceae</taxon>
        <taxon>Dactylosporangium</taxon>
    </lineage>
</organism>
<keyword evidence="1" id="KW-0812">Transmembrane</keyword>
<evidence type="ECO:0000313" key="3">
    <source>
        <dbReference type="Proteomes" id="UP001501470"/>
    </source>
</evidence>
<accession>A0ABN2A7G5</accession>
<feature type="transmembrane region" description="Helical" evidence="1">
    <location>
        <begin position="117"/>
        <end position="135"/>
    </location>
</feature>
<proteinExistence type="predicted"/>
<dbReference type="RefSeq" id="WP_344502425.1">
    <property type="nucleotide sequence ID" value="NZ_BAAAQD010000005.1"/>
</dbReference>
<keyword evidence="1" id="KW-0472">Membrane</keyword>
<feature type="transmembrane region" description="Helical" evidence="1">
    <location>
        <begin position="56"/>
        <end position="79"/>
    </location>
</feature>
<keyword evidence="3" id="KW-1185">Reference proteome</keyword>
<sequence>MFKNVRGGSILLAGLVGSVVLRGALWVLTVSAVGPLLGPVAVLAGETVGRAAGTAVWAGDIVASVLCAAATGVACHGLHADRAWAFRLGRGLAWFYVAVNAIAAAACVALMPGWGQLAVPFALYTVSLLVAVAALRRLGAERRSAMVVGIATLRRTAAAAAGR</sequence>
<dbReference type="EMBL" id="BAAAQD010000005">
    <property type="protein sequence ID" value="GAA1513051.1"/>
    <property type="molecule type" value="Genomic_DNA"/>
</dbReference>
<evidence type="ECO:0000313" key="2">
    <source>
        <dbReference type="EMBL" id="GAA1513051.1"/>
    </source>
</evidence>
<evidence type="ECO:0000256" key="1">
    <source>
        <dbReference type="SAM" id="Phobius"/>
    </source>
</evidence>
<reference evidence="2 3" key="1">
    <citation type="journal article" date="2019" name="Int. J. Syst. Evol. Microbiol.">
        <title>The Global Catalogue of Microorganisms (GCM) 10K type strain sequencing project: providing services to taxonomists for standard genome sequencing and annotation.</title>
        <authorList>
            <consortium name="The Broad Institute Genomics Platform"/>
            <consortium name="The Broad Institute Genome Sequencing Center for Infectious Disease"/>
            <person name="Wu L."/>
            <person name="Ma J."/>
        </authorList>
    </citation>
    <scope>NUCLEOTIDE SEQUENCE [LARGE SCALE GENOMIC DNA]</scope>
    <source>
        <strain evidence="2 3">JCM 15933</strain>
    </source>
</reference>